<feature type="transmembrane region" description="Helical" evidence="12">
    <location>
        <begin position="332"/>
        <end position="349"/>
    </location>
</feature>
<dbReference type="GO" id="GO:0090563">
    <property type="term" value="F:protein-phosphocysteine-sugar phosphotransferase activity"/>
    <property type="evidence" value="ECO:0007669"/>
    <property type="project" value="TreeGrafter"/>
</dbReference>
<dbReference type="CDD" id="cd00212">
    <property type="entry name" value="PTS_IIB_glc"/>
    <property type="match status" value="1"/>
</dbReference>
<dbReference type="InterPro" id="IPR018113">
    <property type="entry name" value="PTrfase_EIIB_Cys"/>
</dbReference>
<organism evidence="16 17">
    <name type="scientific">Staphylococcus muscae</name>
    <dbReference type="NCBI Taxonomy" id="1294"/>
    <lineage>
        <taxon>Bacteria</taxon>
        <taxon>Bacillati</taxon>
        <taxon>Bacillota</taxon>
        <taxon>Bacilli</taxon>
        <taxon>Bacillales</taxon>
        <taxon>Staphylococcaceae</taxon>
        <taxon>Staphylococcus</taxon>
    </lineage>
</organism>
<keyword evidence="2" id="KW-0813">Transport</keyword>
<dbReference type="PANTHER" id="PTHR30009:SF20">
    <property type="entry name" value="PTS SYSTEM GLUCOSE-SPECIFIC EIICB COMPONENT-RELATED"/>
    <property type="match status" value="1"/>
</dbReference>
<dbReference type="InterPro" id="IPR050429">
    <property type="entry name" value="PTS_Glucose_EIICBA"/>
</dbReference>
<dbReference type="PROSITE" id="PS01035">
    <property type="entry name" value="PTS_EIIB_TYPE_1_CYS"/>
    <property type="match status" value="1"/>
</dbReference>
<protein>
    <submittedName>
        <fullName evidence="16">PTS system transporter subunit IIABC</fullName>
    </submittedName>
</protein>
<dbReference type="PROSITE" id="PS51093">
    <property type="entry name" value="PTS_EIIA_TYPE_1"/>
    <property type="match status" value="1"/>
</dbReference>
<evidence type="ECO:0000256" key="8">
    <source>
        <dbReference type="ARBA" id="ARBA00022777"/>
    </source>
</evidence>
<dbReference type="Gene3D" id="2.70.70.10">
    <property type="entry name" value="Glucose Permease (Domain IIA)"/>
    <property type="match status" value="1"/>
</dbReference>
<dbReference type="PANTHER" id="PTHR30009">
    <property type="entry name" value="CYTOCHROME C-TYPE SYNTHESIS PROTEIN AND PTS TRANSMEMBRANE COMPONENT"/>
    <property type="match status" value="1"/>
</dbReference>
<evidence type="ECO:0000256" key="6">
    <source>
        <dbReference type="ARBA" id="ARBA00022683"/>
    </source>
</evidence>
<dbReference type="InterPro" id="IPR036878">
    <property type="entry name" value="Glu_permease_IIB"/>
</dbReference>
<keyword evidence="9 12" id="KW-1133">Transmembrane helix</keyword>
<feature type="domain" description="PTS EIIA type-1" evidence="13">
    <location>
        <begin position="579"/>
        <end position="683"/>
    </location>
</feature>
<keyword evidence="4" id="KW-0762">Sugar transport</keyword>
<dbReference type="PROSITE" id="PS51098">
    <property type="entry name" value="PTS_EIIB_TYPE_1"/>
    <property type="match status" value="1"/>
</dbReference>
<dbReference type="Pfam" id="PF02378">
    <property type="entry name" value="PTS_EIIC"/>
    <property type="match status" value="1"/>
</dbReference>
<dbReference type="InterPro" id="IPR011055">
    <property type="entry name" value="Dup_hybrid_motif"/>
</dbReference>
<name>A0A240C4F5_9STAP</name>
<evidence type="ECO:0000259" key="13">
    <source>
        <dbReference type="PROSITE" id="PS51093"/>
    </source>
</evidence>
<proteinExistence type="predicted"/>
<dbReference type="PROSITE" id="PS51103">
    <property type="entry name" value="PTS_EIIC_TYPE_1"/>
    <property type="match status" value="1"/>
</dbReference>
<dbReference type="InterPro" id="IPR001996">
    <property type="entry name" value="PTS_IIB_1"/>
</dbReference>
<dbReference type="Pfam" id="PF00367">
    <property type="entry name" value="PTS_EIIB"/>
    <property type="match status" value="1"/>
</dbReference>
<feature type="transmembrane region" description="Helical" evidence="12">
    <location>
        <begin position="409"/>
        <end position="431"/>
    </location>
</feature>
<evidence type="ECO:0000256" key="10">
    <source>
        <dbReference type="ARBA" id="ARBA00023136"/>
    </source>
</evidence>
<evidence type="ECO:0000259" key="15">
    <source>
        <dbReference type="PROSITE" id="PS51103"/>
    </source>
</evidence>
<gene>
    <name evidence="16" type="primary">ptsG_1</name>
    <name evidence="16" type="ORF">SAMEA4412661_01261</name>
</gene>
<dbReference type="EMBL" id="LT906464">
    <property type="protein sequence ID" value="SNW02795.1"/>
    <property type="molecule type" value="Genomic_DNA"/>
</dbReference>
<evidence type="ECO:0000256" key="7">
    <source>
        <dbReference type="ARBA" id="ARBA00022692"/>
    </source>
</evidence>
<dbReference type="NCBIfam" id="TIGR02002">
    <property type="entry name" value="PTS-II-BC-glcB"/>
    <property type="match status" value="1"/>
</dbReference>
<evidence type="ECO:0000313" key="17">
    <source>
        <dbReference type="Proteomes" id="UP000243706"/>
    </source>
</evidence>
<dbReference type="InterPro" id="IPR003352">
    <property type="entry name" value="PTS_EIIC"/>
</dbReference>
<dbReference type="GO" id="GO:0005886">
    <property type="term" value="C:plasma membrane"/>
    <property type="evidence" value="ECO:0007669"/>
    <property type="project" value="UniProtKB-SubCell"/>
</dbReference>
<sequence>MSEKLGTLLFAVLLLMPFVLNSLKMEVSTVWKKFFGQLQRIGKALMLPVAILPAAGLLLAIGTAMQGDTLQGYLPFLQNGGVQSVAEMLTGAGGVIFDNLPIIFAMGVAIGLAGGDGVAAIAALVGYLIINKTMGAYLNVTPEQLENPANGFASVLGIPTLQTGVFGGIIIGALAAWCYNKFYNIDLPSYLGFFAGKRFVPIVMATTSFLLAFPMAWIWPTIQSGLNAFSEGLLDANTGVAVFLFGFIKRLLIPFGLHHIFHAPFWFEFGSYTNAAGEIIRGDQRIFLEQIQEGTKLTAGKFMQGEFPVMMFGLPAAALAIYQTAKPENKKVVAGLMGSAALTSFLTGITEPLEFSFLFVAPLLFFVHAVLDGLAFVTLYFLDLHLGYTFSGGFIDFVLLGILPNQTQWWLVIPVGLVYAVIYYFLFLFLIKKFNYKTPGREDKQANTQKTSAGELPYAVLEAMGGQENIKHLDACITRLRVEVNDKAQVDVGRLKDLGASGVLEVGNNMQAIFGPKSDQIKHEMQQIMSGQVVQSKVDLDDKDEATVVDTETADKAHVNHFVAAPLKGEVLPLSEVPDQVFSEKMMGDGIAIRPTEGKVYAPFNGRVQMVFPTKHAIGLTSEDGLELLIHVGLDTVKLEGQCFDILVEEGQEIKTGDVLMTFDLDYIKEHAKSDITPIIVTQADITNLDYTTETTVTPGDKLFETK</sequence>
<feature type="transmembrane region" description="Helical" evidence="12">
    <location>
        <begin position="102"/>
        <end position="130"/>
    </location>
</feature>
<feature type="active site" description="Phosphocysteine intermediate; for EIIB activity" evidence="11">
    <location>
        <position position="476"/>
    </location>
</feature>
<dbReference type="FunFam" id="3.30.1360.60:FF:000001">
    <property type="entry name" value="PTS system glucose-specific IIBC component PtsG"/>
    <property type="match status" value="1"/>
</dbReference>
<keyword evidence="3" id="KW-1003">Cell membrane</keyword>
<feature type="domain" description="PTS EIIC type-1" evidence="15">
    <location>
        <begin position="32"/>
        <end position="443"/>
    </location>
</feature>
<feature type="transmembrane region" description="Helical" evidence="12">
    <location>
        <begin position="355"/>
        <end position="379"/>
    </location>
</feature>
<reference evidence="16 17" key="1">
    <citation type="submission" date="2017-06" db="EMBL/GenBank/DDBJ databases">
        <authorList>
            <consortium name="Pathogen Informatics"/>
        </authorList>
    </citation>
    <scope>NUCLEOTIDE SEQUENCE [LARGE SCALE GENOMIC DNA]</scope>
    <source>
        <strain evidence="16 17">NCTC13833</strain>
    </source>
</reference>
<feature type="transmembrane region" description="Helical" evidence="12">
    <location>
        <begin position="240"/>
        <end position="261"/>
    </location>
</feature>
<dbReference type="GO" id="GO:0008982">
    <property type="term" value="F:protein-N(PI)-phosphohistidine-sugar phosphotransferase activity"/>
    <property type="evidence" value="ECO:0007669"/>
    <property type="project" value="InterPro"/>
</dbReference>
<evidence type="ECO:0000256" key="11">
    <source>
        <dbReference type="PROSITE-ProRule" id="PRU00421"/>
    </source>
</evidence>
<evidence type="ECO:0000256" key="3">
    <source>
        <dbReference type="ARBA" id="ARBA00022475"/>
    </source>
</evidence>
<comment type="subcellular location">
    <subcellularLocation>
        <location evidence="1">Cell membrane</location>
        <topology evidence="1">Multi-pass membrane protein</topology>
    </subcellularLocation>
</comment>
<dbReference type="SUPFAM" id="SSF55604">
    <property type="entry name" value="Glucose permease domain IIB"/>
    <property type="match status" value="1"/>
</dbReference>
<dbReference type="Gene3D" id="3.30.1360.60">
    <property type="entry name" value="Glucose permease domain IIB"/>
    <property type="match status" value="1"/>
</dbReference>
<dbReference type="InterPro" id="IPR011299">
    <property type="entry name" value="PTS_IIBC_glc"/>
</dbReference>
<dbReference type="NCBIfam" id="TIGR00826">
    <property type="entry name" value="EIIB_glc"/>
    <property type="match status" value="1"/>
</dbReference>
<feature type="transmembrane region" description="Helical" evidence="12">
    <location>
        <begin position="44"/>
        <end position="65"/>
    </location>
</feature>
<evidence type="ECO:0000256" key="9">
    <source>
        <dbReference type="ARBA" id="ARBA00022989"/>
    </source>
</evidence>
<evidence type="ECO:0000256" key="4">
    <source>
        <dbReference type="ARBA" id="ARBA00022597"/>
    </source>
</evidence>
<dbReference type="SUPFAM" id="SSF51261">
    <property type="entry name" value="Duplicated hybrid motif"/>
    <property type="match status" value="1"/>
</dbReference>
<keyword evidence="7 12" id="KW-0812">Transmembrane</keyword>
<accession>A0A240C4F5</accession>
<dbReference type="Pfam" id="PF00358">
    <property type="entry name" value="PTS_EIIA_1"/>
    <property type="match status" value="1"/>
</dbReference>
<feature type="transmembrane region" description="Helical" evidence="12">
    <location>
        <begin position="386"/>
        <end position="403"/>
    </location>
</feature>
<dbReference type="GO" id="GO:0016301">
    <property type="term" value="F:kinase activity"/>
    <property type="evidence" value="ECO:0007669"/>
    <property type="project" value="UniProtKB-KW"/>
</dbReference>
<evidence type="ECO:0000256" key="5">
    <source>
        <dbReference type="ARBA" id="ARBA00022679"/>
    </source>
</evidence>
<evidence type="ECO:0000256" key="12">
    <source>
        <dbReference type="SAM" id="Phobius"/>
    </source>
</evidence>
<dbReference type="InterPro" id="IPR001127">
    <property type="entry name" value="PTS_EIIA_1_perm"/>
</dbReference>
<keyword evidence="10 12" id="KW-0472">Membrane</keyword>
<dbReference type="AlphaFoldDB" id="A0A240C4F5"/>
<dbReference type="InterPro" id="IPR013013">
    <property type="entry name" value="PTS_EIIC_1"/>
</dbReference>
<dbReference type="GO" id="GO:0055056">
    <property type="term" value="F:D-glucose transmembrane transporter activity"/>
    <property type="evidence" value="ECO:0007669"/>
    <property type="project" value="InterPro"/>
</dbReference>
<evidence type="ECO:0000256" key="2">
    <source>
        <dbReference type="ARBA" id="ARBA00022448"/>
    </source>
</evidence>
<evidence type="ECO:0000313" key="16">
    <source>
        <dbReference type="EMBL" id="SNW02795.1"/>
    </source>
</evidence>
<evidence type="ECO:0000259" key="14">
    <source>
        <dbReference type="PROSITE" id="PS51098"/>
    </source>
</evidence>
<dbReference type="CDD" id="cd00210">
    <property type="entry name" value="PTS_IIA_glc"/>
    <property type="match status" value="1"/>
</dbReference>
<feature type="domain" description="PTS EIIB type-1" evidence="14">
    <location>
        <begin position="454"/>
        <end position="535"/>
    </location>
</feature>
<evidence type="ECO:0000256" key="1">
    <source>
        <dbReference type="ARBA" id="ARBA00004651"/>
    </source>
</evidence>
<dbReference type="Proteomes" id="UP000243706">
    <property type="component" value="Chromosome 1"/>
</dbReference>
<dbReference type="GO" id="GO:0009401">
    <property type="term" value="P:phosphoenolpyruvate-dependent sugar phosphotransferase system"/>
    <property type="evidence" value="ECO:0007669"/>
    <property type="project" value="UniProtKB-KW"/>
</dbReference>
<keyword evidence="5" id="KW-0808">Transferase</keyword>
<feature type="transmembrane region" description="Helical" evidence="12">
    <location>
        <begin position="151"/>
        <end position="179"/>
    </location>
</feature>
<dbReference type="NCBIfam" id="TIGR00830">
    <property type="entry name" value="PTBA"/>
    <property type="match status" value="1"/>
</dbReference>
<feature type="transmembrane region" description="Helical" evidence="12">
    <location>
        <begin position="6"/>
        <end position="23"/>
    </location>
</feature>
<dbReference type="GO" id="GO:1904659">
    <property type="term" value="P:D-glucose transmembrane transport"/>
    <property type="evidence" value="ECO:0007669"/>
    <property type="project" value="InterPro"/>
</dbReference>
<keyword evidence="6" id="KW-0598">Phosphotransferase system</keyword>
<dbReference type="PROSITE" id="PS00371">
    <property type="entry name" value="PTS_EIIA_TYPE_1_HIS"/>
    <property type="match status" value="1"/>
</dbReference>
<dbReference type="FunFam" id="2.70.70.10:FF:000001">
    <property type="entry name" value="PTS system glucose-specific IIA component"/>
    <property type="match status" value="1"/>
</dbReference>
<keyword evidence="8" id="KW-0418">Kinase</keyword>
<feature type="transmembrane region" description="Helical" evidence="12">
    <location>
        <begin position="199"/>
        <end position="219"/>
    </location>
</feature>